<reference evidence="1" key="2">
    <citation type="journal article" date="2015" name="Data Brief">
        <title>Shoot transcriptome of the giant reed, Arundo donax.</title>
        <authorList>
            <person name="Barrero R.A."/>
            <person name="Guerrero F.D."/>
            <person name="Moolhuijzen P."/>
            <person name="Goolsby J.A."/>
            <person name="Tidwell J."/>
            <person name="Bellgard S.E."/>
            <person name="Bellgard M.I."/>
        </authorList>
    </citation>
    <scope>NUCLEOTIDE SEQUENCE</scope>
    <source>
        <tissue evidence="1">Shoot tissue taken approximately 20 cm above the soil surface</tissue>
    </source>
</reference>
<accession>A0A0A9ESD1</accession>
<reference evidence="1" key="1">
    <citation type="submission" date="2014-09" db="EMBL/GenBank/DDBJ databases">
        <authorList>
            <person name="Magalhaes I.L.F."/>
            <person name="Oliveira U."/>
            <person name="Santos F.R."/>
            <person name="Vidigal T.H.D.A."/>
            <person name="Brescovit A.D."/>
            <person name="Santos A.J."/>
        </authorList>
    </citation>
    <scope>NUCLEOTIDE SEQUENCE</scope>
    <source>
        <tissue evidence="1">Shoot tissue taken approximately 20 cm above the soil surface</tissue>
    </source>
</reference>
<proteinExistence type="predicted"/>
<dbReference type="EMBL" id="GBRH01198953">
    <property type="protein sequence ID" value="JAD98942.1"/>
    <property type="molecule type" value="Transcribed_RNA"/>
</dbReference>
<name>A0A0A9ESD1_ARUDO</name>
<organism evidence="1">
    <name type="scientific">Arundo donax</name>
    <name type="common">Giant reed</name>
    <name type="synonym">Donax arundinaceus</name>
    <dbReference type="NCBI Taxonomy" id="35708"/>
    <lineage>
        <taxon>Eukaryota</taxon>
        <taxon>Viridiplantae</taxon>
        <taxon>Streptophyta</taxon>
        <taxon>Embryophyta</taxon>
        <taxon>Tracheophyta</taxon>
        <taxon>Spermatophyta</taxon>
        <taxon>Magnoliopsida</taxon>
        <taxon>Liliopsida</taxon>
        <taxon>Poales</taxon>
        <taxon>Poaceae</taxon>
        <taxon>PACMAD clade</taxon>
        <taxon>Arundinoideae</taxon>
        <taxon>Arundineae</taxon>
        <taxon>Arundo</taxon>
    </lineage>
</organism>
<sequence length="68" mass="8146">MGCRMCRVLITLMQLPVKHFMTVRARYLLLYLDLLVIDICPSMHLTQELLHSCPLINSLIRRLRWKHQ</sequence>
<protein>
    <submittedName>
        <fullName evidence="1">Uncharacterized protein</fullName>
    </submittedName>
</protein>
<dbReference type="AlphaFoldDB" id="A0A0A9ESD1"/>
<evidence type="ECO:0000313" key="1">
    <source>
        <dbReference type="EMBL" id="JAD98942.1"/>
    </source>
</evidence>